<feature type="transmembrane region" description="Helical" evidence="7">
    <location>
        <begin position="20"/>
        <end position="41"/>
    </location>
</feature>
<name>A0A934J429_9BACL</name>
<proteinExistence type="predicted"/>
<dbReference type="InterPro" id="IPR020846">
    <property type="entry name" value="MFS_dom"/>
</dbReference>
<feature type="transmembrane region" description="Helical" evidence="7">
    <location>
        <begin position="367"/>
        <end position="387"/>
    </location>
</feature>
<feature type="transmembrane region" description="Helical" evidence="7">
    <location>
        <begin position="167"/>
        <end position="186"/>
    </location>
</feature>
<feature type="transmembrane region" description="Helical" evidence="7">
    <location>
        <begin position="279"/>
        <end position="299"/>
    </location>
</feature>
<keyword evidence="5 7" id="KW-1133">Transmembrane helix</keyword>
<dbReference type="InterPro" id="IPR011701">
    <property type="entry name" value="MFS"/>
</dbReference>
<dbReference type="GO" id="GO:0005886">
    <property type="term" value="C:plasma membrane"/>
    <property type="evidence" value="ECO:0007669"/>
    <property type="project" value="UniProtKB-SubCell"/>
</dbReference>
<dbReference type="SUPFAM" id="SSF103473">
    <property type="entry name" value="MFS general substrate transporter"/>
    <property type="match status" value="1"/>
</dbReference>
<dbReference type="InterPro" id="IPR050171">
    <property type="entry name" value="MFS_Transporters"/>
</dbReference>
<reference evidence="9" key="1">
    <citation type="submission" date="2020-12" db="EMBL/GenBank/DDBJ databases">
        <authorList>
            <person name="Huq M.A."/>
        </authorList>
    </citation>
    <scope>NUCLEOTIDE SEQUENCE</scope>
    <source>
        <strain evidence="9">MAHUQ-46</strain>
    </source>
</reference>
<feature type="transmembrane region" description="Helical" evidence="7">
    <location>
        <begin position="249"/>
        <end position="267"/>
    </location>
</feature>
<dbReference type="InterPro" id="IPR036259">
    <property type="entry name" value="MFS_trans_sf"/>
</dbReference>
<feature type="domain" description="Major facilitator superfamily (MFS) profile" evidence="8">
    <location>
        <begin position="17"/>
        <end position="393"/>
    </location>
</feature>
<dbReference type="CDD" id="cd17325">
    <property type="entry name" value="MFS_MdtG_SLC18_like"/>
    <property type="match status" value="1"/>
</dbReference>
<dbReference type="PANTHER" id="PTHR23517:SF3">
    <property type="entry name" value="INTEGRAL MEMBRANE TRANSPORT PROTEIN"/>
    <property type="match status" value="1"/>
</dbReference>
<dbReference type="PROSITE" id="PS50850">
    <property type="entry name" value="MFS"/>
    <property type="match status" value="1"/>
</dbReference>
<keyword evidence="3" id="KW-1003">Cell membrane</keyword>
<evidence type="ECO:0000256" key="1">
    <source>
        <dbReference type="ARBA" id="ARBA00004651"/>
    </source>
</evidence>
<comment type="subcellular location">
    <subcellularLocation>
        <location evidence="1">Cell membrane</location>
        <topology evidence="1">Multi-pass membrane protein</topology>
    </subcellularLocation>
</comment>
<dbReference type="PRINTS" id="PR01035">
    <property type="entry name" value="TCRTETA"/>
</dbReference>
<comment type="caution">
    <text evidence="9">The sequence shown here is derived from an EMBL/GenBank/DDBJ whole genome shotgun (WGS) entry which is preliminary data.</text>
</comment>
<dbReference type="GO" id="GO:0022857">
    <property type="term" value="F:transmembrane transporter activity"/>
    <property type="evidence" value="ECO:0007669"/>
    <property type="project" value="InterPro"/>
</dbReference>
<keyword evidence="6 7" id="KW-0472">Membrane</keyword>
<evidence type="ECO:0000256" key="5">
    <source>
        <dbReference type="ARBA" id="ARBA00022989"/>
    </source>
</evidence>
<feature type="transmembrane region" description="Helical" evidence="7">
    <location>
        <begin position="108"/>
        <end position="128"/>
    </location>
</feature>
<keyword evidence="4 7" id="KW-0812">Transmembrane</keyword>
<feature type="transmembrane region" description="Helical" evidence="7">
    <location>
        <begin position="337"/>
        <end position="361"/>
    </location>
</feature>
<dbReference type="RefSeq" id="WP_199018006.1">
    <property type="nucleotide sequence ID" value="NZ_JAELUP010000008.1"/>
</dbReference>
<evidence type="ECO:0000259" key="8">
    <source>
        <dbReference type="PROSITE" id="PS50850"/>
    </source>
</evidence>
<feature type="transmembrane region" description="Helical" evidence="7">
    <location>
        <begin position="215"/>
        <end position="237"/>
    </location>
</feature>
<feature type="transmembrane region" description="Helical" evidence="7">
    <location>
        <begin position="140"/>
        <end position="161"/>
    </location>
</feature>
<evidence type="ECO:0000313" key="9">
    <source>
        <dbReference type="EMBL" id="MBJ6360456.1"/>
    </source>
</evidence>
<organism evidence="9 10">
    <name type="scientific">Paenibacillus roseus</name>
    <dbReference type="NCBI Taxonomy" id="2798579"/>
    <lineage>
        <taxon>Bacteria</taxon>
        <taxon>Bacillati</taxon>
        <taxon>Bacillota</taxon>
        <taxon>Bacilli</taxon>
        <taxon>Bacillales</taxon>
        <taxon>Paenibacillaceae</taxon>
        <taxon>Paenibacillus</taxon>
    </lineage>
</organism>
<evidence type="ECO:0000313" key="10">
    <source>
        <dbReference type="Proteomes" id="UP000640274"/>
    </source>
</evidence>
<dbReference type="EMBL" id="JAELUP010000008">
    <property type="protein sequence ID" value="MBJ6360456.1"/>
    <property type="molecule type" value="Genomic_DNA"/>
</dbReference>
<dbReference type="Gene3D" id="1.20.1250.20">
    <property type="entry name" value="MFS general substrate transporter like domains"/>
    <property type="match status" value="2"/>
</dbReference>
<evidence type="ECO:0000256" key="2">
    <source>
        <dbReference type="ARBA" id="ARBA00022448"/>
    </source>
</evidence>
<evidence type="ECO:0000256" key="3">
    <source>
        <dbReference type="ARBA" id="ARBA00022475"/>
    </source>
</evidence>
<feature type="transmembrane region" description="Helical" evidence="7">
    <location>
        <begin position="305"/>
        <end position="325"/>
    </location>
</feature>
<keyword evidence="2" id="KW-0813">Transport</keyword>
<keyword evidence="10" id="KW-1185">Reference proteome</keyword>
<sequence>MLKLLKFQRNSWFGPEMLLLSAIVLLVEFVRGAMLISFLPIYGEKQLGLSLDIIGIAITAHYLTDTGLKLMIGYLLDRFSVRFVVHLGLLICLAGVILLGYAGIPILFIAASAIYGIGISPVWIVCLTKVTEEHRATQMGYLYTLWFIGLGAGPVVCNMLLDFNPLFTFYLLVALSLLAWLLALLINNKTLRKVQQIPFKEQVAILKEKLKQMKLLLPGMILQTTGASMLVPILPSFADKQLGITNTQYSFILMAGGLCTVLGLMPMGRLADRLGGKKWFLVIGFSLFAITVYMLTLKPPIWECIVLAAILGLSYATLLPAWNALLASYVPPSQQGLGWGVFSTIEGVGVMIGPVLGGMLASANGETSVVLISAILFGIIGLFYLWFPFRAFEGQQR</sequence>
<gene>
    <name evidence="9" type="ORF">JFN88_03850</name>
</gene>
<evidence type="ECO:0000256" key="4">
    <source>
        <dbReference type="ARBA" id="ARBA00022692"/>
    </source>
</evidence>
<dbReference type="AlphaFoldDB" id="A0A934J429"/>
<dbReference type="Pfam" id="PF07690">
    <property type="entry name" value="MFS_1"/>
    <property type="match status" value="2"/>
</dbReference>
<dbReference type="InterPro" id="IPR001958">
    <property type="entry name" value="Tet-R_TetA/multi-R_MdtG-like"/>
</dbReference>
<evidence type="ECO:0000256" key="6">
    <source>
        <dbReference type="ARBA" id="ARBA00023136"/>
    </source>
</evidence>
<dbReference type="Proteomes" id="UP000640274">
    <property type="component" value="Unassembled WGS sequence"/>
</dbReference>
<dbReference type="PANTHER" id="PTHR23517">
    <property type="entry name" value="RESISTANCE PROTEIN MDTM, PUTATIVE-RELATED-RELATED"/>
    <property type="match status" value="1"/>
</dbReference>
<evidence type="ECO:0000256" key="7">
    <source>
        <dbReference type="SAM" id="Phobius"/>
    </source>
</evidence>
<feature type="transmembrane region" description="Helical" evidence="7">
    <location>
        <begin position="83"/>
        <end position="102"/>
    </location>
</feature>
<accession>A0A934J429</accession>
<protein>
    <submittedName>
        <fullName evidence="9">MFS transporter</fullName>
    </submittedName>
</protein>
<feature type="transmembrane region" description="Helical" evidence="7">
    <location>
        <begin position="53"/>
        <end position="76"/>
    </location>
</feature>